<keyword evidence="3" id="KW-1185">Reference proteome</keyword>
<dbReference type="AlphaFoldDB" id="A0A8T8DZU3"/>
<dbReference type="GeneID" id="62877297"/>
<accession>A0A8T8DZU3</accession>
<proteinExistence type="predicted"/>
<feature type="region of interest" description="Disordered" evidence="1">
    <location>
        <begin position="1"/>
        <end position="22"/>
    </location>
</feature>
<gene>
    <name evidence="2" type="ORF">JMJ58_19195</name>
</gene>
<evidence type="ECO:0000313" key="3">
    <source>
        <dbReference type="Proteomes" id="UP000637819"/>
    </source>
</evidence>
<dbReference type="KEGG" id="hsal:JMJ58_19195"/>
<dbReference type="EMBL" id="CP069188">
    <property type="protein sequence ID" value="QRV15009.1"/>
    <property type="molecule type" value="Genomic_DNA"/>
</dbReference>
<dbReference type="RefSeq" id="WP_204747626.1">
    <property type="nucleotide sequence ID" value="NZ_CP069188.1"/>
</dbReference>
<sequence>MRQEHLRPLRDPPIGQVLQASDGVPPSASVGQFLFDILFVFIEGTDVLVESDAANSVAPEPFEDWVEPGIQPPPSVLNPIVVTIQQEAREHERRKKTPY</sequence>
<reference evidence="2 3" key="1">
    <citation type="submission" date="2021-01" db="EMBL/GenBank/DDBJ databases">
        <title>Genome Sequence and Methylation Pattern of Haloterrigena salifodinae BOL5-1, An Extremely Halophilic Archaeon from a Bolivian Salt Mine.</title>
        <authorList>
            <person name="DasSarma P."/>
            <person name="Anton B.P."/>
            <person name="DasSarma S.L."/>
            <person name="von Ehrenheim H.A.L."/>
            <person name="Martinez F.L."/>
            <person name="Guzman D."/>
            <person name="Roberts R.J."/>
            <person name="DasSarma S."/>
        </authorList>
    </citation>
    <scope>NUCLEOTIDE SEQUENCE [LARGE SCALE GENOMIC DNA]</scope>
    <source>
        <strain evidence="2 3">BOL5-1</strain>
    </source>
</reference>
<protein>
    <submittedName>
        <fullName evidence="2">Uncharacterized protein</fullName>
    </submittedName>
</protein>
<name>A0A8T8DZU3_9EURY</name>
<evidence type="ECO:0000313" key="2">
    <source>
        <dbReference type="EMBL" id="QRV15009.1"/>
    </source>
</evidence>
<feature type="compositionally biased region" description="Basic and acidic residues" evidence="1">
    <location>
        <begin position="1"/>
        <end position="10"/>
    </location>
</feature>
<evidence type="ECO:0000256" key="1">
    <source>
        <dbReference type="SAM" id="MobiDB-lite"/>
    </source>
</evidence>
<dbReference type="Proteomes" id="UP000637819">
    <property type="component" value="Chromosome"/>
</dbReference>
<organism evidence="2 3">
    <name type="scientific">Haloterrigena salifodinae</name>
    <dbReference type="NCBI Taxonomy" id="2675099"/>
    <lineage>
        <taxon>Archaea</taxon>
        <taxon>Methanobacteriati</taxon>
        <taxon>Methanobacteriota</taxon>
        <taxon>Stenosarchaea group</taxon>
        <taxon>Halobacteria</taxon>
        <taxon>Halobacteriales</taxon>
        <taxon>Natrialbaceae</taxon>
        <taxon>Haloterrigena</taxon>
    </lineage>
</organism>